<evidence type="ECO:0000313" key="7">
    <source>
        <dbReference type="Proteomes" id="UP000198636"/>
    </source>
</evidence>
<evidence type="ECO:0000313" key="6">
    <source>
        <dbReference type="EMBL" id="SCZ10147.1"/>
    </source>
</evidence>
<dbReference type="PANTHER" id="PTHR41251">
    <property type="entry name" value="NON-HOMOLOGOUS END JOINING PROTEIN KU"/>
    <property type="match status" value="1"/>
</dbReference>
<dbReference type="SMART" id="SM00559">
    <property type="entry name" value="Ku78"/>
    <property type="match status" value="1"/>
</dbReference>
<organism evidence="6 7">
    <name type="scientific">Alkaliphilus peptidifermentans DSM 18978</name>
    <dbReference type="NCBI Taxonomy" id="1120976"/>
    <lineage>
        <taxon>Bacteria</taxon>
        <taxon>Bacillati</taxon>
        <taxon>Bacillota</taxon>
        <taxon>Clostridia</taxon>
        <taxon>Peptostreptococcales</taxon>
        <taxon>Natronincolaceae</taxon>
        <taxon>Alkaliphilus</taxon>
    </lineage>
</organism>
<keyword evidence="2 3" id="KW-0233">DNA recombination</keyword>
<dbReference type="FunFam" id="2.40.290.10:FF:000004">
    <property type="entry name" value="Non-homologous end joining protein Ku"/>
    <property type="match status" value="1"/>
</dbReference>
<dbReference type="Gene3D" id="2.40.290.10">
    <property type="match status" value="1"/>
</dbReference>
<dbReference type="SUPFAM" id="SSF100939">
    <property type="entry name" value="SPOC domain-like"/>
    <property type="match status" value="1"/>
</dbReference>
<dbReference type="GO" id="GO:0006303">
    <property type="term" value="P:double-strand break repair via nonhomologous end joining"/>
    <property type="evidence" value="ECO:0007669"/>
    <property type="project" value="UniProtKB-UniRule"/>
</dbReference>
<feature type="region of interest" description="Disordered" evidence="4">
    <location>
        <begin position="246"/>
        <end position="271"/>
    </location>
</feature>
<evidence type="ECO:0000259" key="5">
    <source>
        <dbReference type="SMART" id="SM00559"/>
    </source>
</evidence>
<dbReference type="GO" id="GO:0003690">
    <property type="term" value="F:double-stranded DNA binding"/>
    <property type="evidence" value="ECO:0007669"/>
    <property type="project" value="UniProtKB-UniRule"/>
</dbReference>
<reference evidence="6 7" key="1">
    <citation type="submission" date="2016-10" db="EMBL/GenBank/DDBJ databases">
        <authorList>
            <person name="de Groot N.N."/>
        </authorList>
    </citation>
    <scope>NUCLEOTIDE SEQUENCE [LARGE SCALE GENOMIC DNA]</scope>
    <source>
        <strain evidence="6 7">DSM 18978</strain>
    </source>
</reference>
<dbReference type="OrthoDB" id="9795084at2"/>
<dbReference type="AlphaFoldDB" id="A0A1G5LB49"/>
<gene>
    <name evidence="3" type="primary">ku</name>
    <name evidence="6" type="ORF">SAMN03080606_04263</name>
</gene>
<dbReference type="InterPro" id="IPR009187">
    <property type="entry name" value="Prok_Ku"/>
</dbReference>
<proteinExistence type="inferred from homology"/>
<sequence>MHTVWKGTISFGLVNIPVKLHSATEDRDIKLRQLHKKCNNPIKYKKTCSHCNEEVKQEDIIMAYEYAPDKFIALDKDDLDKIKNEQEEKAVDIINFVKLEEIDPIYFDKSYYLSPGDGGSKAYALLRRSLSDSGKIGLAKIMIRSKEKLAVIRPYNNTLIMESIHYPDEVRSIGAVPNVPESVELSKKELDTATLLIDQLTEAFEPEKYTDDYRTALMELIQEKMAKEEGIEKKNQPDNVVDLMKALEESIKKTKPKKTTSPRKTPERKKA</sequence>
<keyword evidence="3" id="KW-0234">DNA repair</keyword>
<dbReference type="PANTHER" id="PTHR41251:SF1">
    <property type="entry name" value="NON-HOMOLOGOUS END JOINING PROTEIN KU"/>
    <property type="match status" value="1"/>
</dbReference>
<accession>A0A1G5LB49</accession>
<dbReference type="RefSeq" id="WP_091547598.1">
    <property type="nucleotide sequence ID" value="NZ_FMUS01000048.1"/>
</dbReference>
<protein>
    <recommendedName>
        <fullName evidence="3">Non-homologous end joining protein Ku</fullName>
    </recommendedName>
</protein>
<keyword evidence="1 3" id="KW-0238">DNA-binding</keyword>
<comment type="similarity">
    <text evidence="3">Belongs to the prokaryotic Ku family.</text>
</comment>
<dbReference type="Pfam" id="PF02735">
    <property type="entry name" value="Ku"/>
    <property type="match status" value="1"/>
</dbReference>
<comment type="subunit">
    <text evidence="3">Homodimer. Interacts with LigD.</text>
</comment>
<dbReference type="GO" id="GO:0006310">
    <property type="term" value="P:DNA recombination"/>
    <property type="evidence" value="ECO:0007669"/>
    <property type="project" value="UniProtKB-KW"/>
</dbReference>
<evidence type="ECO:0000256" key="4">
    <source>
        <dbReference type="SAM" id="MobiDB-lite"/>
    </source>
</evidence>
<evidence type="ECO:0000256" key="2">
    <source>
        <dbReference type="ARBA" id="ARBA00023172"/>
    </source>
</evidence>
<dbReference type="CDD" id="cd00789">
    <property type="entry name" value="KU_like"/>
    <property type="match status" value="1"/>
</dbReference>
<evidence type="ECO:0000256" key="3">
    <source>
        <dbReference type="HAMAP-Rule" id="MF_01875"/>
    </source>
</evidence>
<evidence type="ECO:0000256" key="1">
    <source>
        <dbReference type="ARBA" id="ARBA00023125"/>
    </source>
</evidence>
<feature type="compositionally biased region" description="Basic residues" evidence="4">
    <location>
        <begin position="253"/>
        <end position="271"/>
    </location>
</feature>
<dbReference type="InterPro" id="IPR016194">
    <property type="entry name" value="SPOC-like_C_dom_sf"/>
</dbReference>
<feature type="domain" description="Ku" evidence="5">
    <location>
        <begin position="52"/>
        <end position="181"/>
    </location>
</feature>
<keyword evidence="7" id="KW-1185">Reference proteome</keyword>
<name>A0A1G5LB49_9FIRM</name>
<dbReference type="Proteomes" id="UP000198636">
    <property type="component" value="Unassembled WGS sequence"/>
</dbReference>
<dbReference type="NCBIfam" id="TIGR02772">
    <property type="entry name" value="Ku_bact"/>
    <property type="match status" value="1"/>
</dbReference>
<dbReference type="InterPro" id="IPR006164">
    <property type="entry name" value="DNA_bd_Ku70/Ku80"/>
</dbReference>
<dbReference type="HAMAP" id="MF_01875">
    <property type="entry name" value="Prokaryotic_Ku"/>
    <property type="match status" value="1"/>
</dbReference>
<comment type="function">
    <text evidence="3">With LigD forms a non-homologous end joining (NHEJ) DNA repair enzyme, which repairs dsDNA breaks with reduced fidelity. Binds linear dsDNA with 5'- and 3'- overhangs but not closed circular dsDNA nor ssDNA. Recruits and stimulates the ligase activity of LigD.</text>
</comment>
<dbReference type="EMBL" id="FMUS01000048">
    <property type="protein sequence ID" value="SCZ10147.1"/>
    <property type="molecule type" value="Genomic_DNA"/>
</dbReference>
<keyword evidence="3" id="KW-0227">DNA damage</keyword>
<dbReference type="PIRSF" id="PIRSF006493">
    <property type="entry name" value="Prok_Ku"/>
    <property type="match status" value="1"/>
</dbReference>
<dbReference type="STRING" id="1120976.SAMN03080606_04263"/>